<comment type="caution">
    <text evidence="2">The sequence shown here is derived from an EMBL/GenBank/DDBJ whole genome shotgun (WGS) entry which is preliminary data.</text>
</comment>
<evidence type="ECO:0000256" key="1">
    <source>
        <dbReference type="PROSITE-ProRule" id="PRU00339"/>
    </source>
</evidence>
<dbReference type="Gene3D" id="3.40.50.300">
    <property type="entry name" value="P-loop containing nucleotide triphosphate hydrolases"/>
    <property type="match status" value="1"/>
</dbReference>
<dbReference type="AlphaFoldDB" id="A0A7X0I8V4"/>
<keyword evidence="1" id="KW-0802">TPR repeat</keyword>
<accession>A0A7X0I8V4</accession>
<protein>
    <submittedName>
        <fullName evidence="2">Tetratricopeptide (TPR) repeat protein</fullName>
    </submittedName>
</protein>
<gene>
    <name evidence="2" type="ORF">BJ992_000176</name>
</gene>
<feature type="repeat" description="TPR" evidence="1">
    <location>
        <begin position="434"/>
        <end position="467"/>
    </location>
</feature>
<dbReference type="PRINTS" id="PR00364">
    <property type="entry name" value="DISEASERSIST"/>
</dbReference>
<evidence type="ECO:0000313" key="2">
    <source>
        <dbReference type="EMBL" id="MBB6470745.1"/>
    </source>
</evidence>
<dbReference type="InterPro" id="IPR011990">
    <property type="entry name" value="TPR-like_helical_dom_sf"/>
</dbReference>
<dbReference type="Proteomes" id="UP000555564">
    <property type="component" value="Unassembled WGS sequence"/>
</dbReference>
<organism evidence="2 3">
    <name type="scientific">Sphaerisporangium rubeum</name>
    <dbReference type="NCBI Taxonomy" id="321317"/>
    <lineage>
        <taxon>Bacteria</taxon>
        <taxon>Bacillati</taxon>
        <taxon>Actinomycetota</taxon>
        <taxon>Actinomycetes</taxon>
        <taxon>Streptosporangiales</taxon>
        <taxon>Streptosporangiaceae</taxon>
        <taxon>Sphaerisporangium</taxon>
    </lineage>
</organism>
<dbReference type="SMART" id="SM00028">
    <property type="entry name" value="TPR"/>
    <property type="match status" value="3"/>
</dbReference>
<reference evidence="2 3" key="1">
    <citation type="submission" date="2020-08" db="EMBL/GenBank/DDBJ databases">
        <title>Sequencing the genomes of 1000 actinobacteria strains.</title>
        <authorList>
            <person name="Klenk H.-P."/>
        </authorList>
    </citation>
    <scope>NUCLEOTIDE SEQUENCE [LARGE SCALE GENOMIC DNA]</scope>
    <source>
        <strain evidence="2 3">DSM 44936</strain>
    </source>
</reference>
<keyword evidence="3" id="KW-1185">Reference proteome</keyword>
<proteinExistence type="predicted"/>
<dbReference type="Gene3D" id="1.25.40.10">
    <property type="entry name" value="Tetratricopeptide repeat domain"/>
    <property type="match status" value="1"/>
</dbReference>
<dbReference type="GO" id="GO:0043531">
    <property type="term" value="F:ADP binding"/>
    <property type="evidence" value="ECO:0007669"/>
    <property type="project" value="InterPro"/>
</dbReference>
<dbReference type="PANTHER" id="PTHR47691:SF3">
    <property type="entry name" value="HTH-TYPE TRANSCRIPTIONAL REGULATOR RV0890C-RELATED"/>
    <property type="match status" value="1"/>
</dbReference>
<name>A0A7X0I8V4_9ACTN</name>
<dbReference type="Pfam" id="PF13424">
    <property type="entry name" value="TPR_12"/>
    <property type="match status" value="1"/>
</dbReference>
<evidence type="ECO:0000313" key="3">
    <source>
        <dbReference type="Proteomes" id="UP000555564"/>
    </source>
</evidence>
<dbReference type="EMBL" id="JACHIU010000001">
    <property type="protein sequence ID" value="MBB6470745.1"/>
    <property type="molecule type" value="Genomic_DNA"/>
</dbReference>
<dbReference type="InterPro" id="IPR027417">
    <property type="entry name" value="P-loop_NTPase"/>
</dbReference>
<dbReference type="InterPro" id="IPR019734">
    <property type="entry name" value="TPR_rpt"/>
</dbReference>
<dbReference type="SUPFAM" id="SSF52540">
    <property type="entry name" value="P-loop containing nucleoside triphosphate hydrolases"/>
    <property type="match status" value="1"/>
</dbReference>
<dbReference type="RefSeq" id="WP_184978064.1">
    <property type="nucleotide sequence ID" value="NZ_BAAALO010000006.1"/>
</dbReference>
<sequence length="642" mass="70351">MLDALRSGDAAETPRIAVVSGPAGIGKTAMALHWAHQARKEFPDGQLYANLRGHAADDPVEPAEVLGLFIRAFGMPPDRIPGGLAERAALYQSLVSDRRLIVVLDDALSAAQVIPLLPSSAGGVTIVTSRRRLAGLRSRGAVGVQLDRLSDESALELLSRTLGDDRVRREHEAALALVDLCACFPLALCVMAARLATRPRWALAEMVEALTQERRRLIELPLEDEMPIRAALTLSYRNLPPDAARAYRLLGLLPGSTFDDWTAAAALDVPRTQTGDLIAVLVDANMLDDATGGSYRFHDLTRLHARELAVQEDSAETRESVMRRVLDRYLTTTWTASRTIMPYRLAWHSLEGEPAEGHTFTAPTQALDWLDHEFGNLRAAVRAAVDLGMSRTAWELVDAMWPLFVHRGHYAERLEIDLLGMRAAQADGNRYGEAKMLNRVGLAQRALGHTEKAVQYFEQALEIWTSLGERGRIAGSRRRLAIIELDRERSSQAAALFRQALDDYRALGDVRRTAITACDLADALLRGGDEQAALGHLGEAQRLLEAVDDRYSRARVLILLGRAQFAGPETAATLLEQGLQGMRDLGSVHGQARALEALGELALRLGRRTEAHQHFLSAQNLLVKAGARSDRLAELLSRLGDG</sequence>
<dbReference type="PANTHER" id="PTHR47691">
    <property type="entry name" value="REGULATOR-RELATED"/>
    <property type="match status" value="1"/>
</dbReference>
<dbReference type="SUPFAM" id="SSF48452">
    <property type="entry name" value="TPR-like"/>
    <property type="match status" value="1"/>
</dbReference>
<dbReference type="PROSITE" id="PS50005">
    <property type="entry name" value="TPR"/>
    <property type="match status" value="1"/>
</dbReference>